<feature type="domain" description="FRG" evidence="1">
    <location>
        <begin position="57"/>
        <end position="160"/>
    </location>
</feature>
<sequence>MRYRRRRPRGRQSAGCCLSNWIARNWRHNTESCQTKGADLEEISVSTWDEFVSLSSTLDGWAFRGQQDARWPLLSSLSRYLDAFIPDKSTWRLREERAIRIFRRKAHNYLTDSSVLSNDLRCIALMQHHGAPTRLLDFTKSPFVAVFFALESAVTDAAVYALNTPKLWDATPAKNPALNRETIDPRKAGNFERYFLQDDNEIVWTGEPTEMDKRLVAQSGTVVVPGILNKSLDEILSKYRDNDALLKKIVLPQHIREEAMKALYRMNITNATLFPDLDGLAKSIRVELEVIWPVPVGDAMRGDNA</sequence>
<evidence type="ECO:0000259" key="1">
    <source>
        <dbReference type="SMART" id="SM00901"/>
    </source>
</evidence>
<dbReference type="RefSeq" id="WP_390331980.1">
    <property type="nucleotide sequence ID" value="NZ_JBHRTP010000051.1"/>
</dbReference>
<evidence type="ECO:0000313" key="3">
    <source>
        <dbReference type="Proteomes" id="UP001595530"/>
    </source>
</evidence>
<protein>
    <submittedName>
        <fullName evidence="2">FRG domain-containing protein</fullName>
    </submittedName>
</protein>
<reference evidence="3" key="1">
    <citation type="journal article" date="2019" name="Int. J. Syst. Evol. Microbiol.">
        <title>The Global Catalogue of Microorganisms (GCM) 10K type strain sequencing project: providing services to taxonomists for standard genome sequencing and annotation.</title>
        <authorList>
            <consortium name="The Broad Institute Genomics Platform"/>
            <consortium name="The Broad Institute Genome Sequencing Center for Infectious Disease"/>
            <person name="Wu L."/>
            <person name="Ma J."/>
        </authorList>
    </citation>
    <scope>NUCLEOTIDE SEQUENCE [LARGE SCALE GENOMIC DNA]</scope>
    <source>
        <strain evidence="3">KCTC 42986</strain>
    </source>
</reference>
<dbReference type="InterPro" id="IPR014966">
    <property type="entry name" value="FRG-dom"/>
</dbReference>
<dbReference type="EMBL" id="JBHRTP010000051">
    <property type="protein sequence ID" value="MFC3109406.1"/>
    <property type="molecule type" value="Genomic_DNA"/>
</dbReference>
<name>A0ABV7F5S1_9BURK</name>
<accession>A0ABV7F5S1</accession>
<dbReference type="SMART" id="SM00901">
    <property type="entry name" value="FRG"/>
    <property type="match status" value="1"/>
</dbReference>
<dbReference type="Proteomes" id="UP001595530">
    <property type="component" value="Unassembled WGS sequence"/>
</dbReference>
<comment type="caution">
    <text evidence="2">The sequence shown here is derived from an EMBL/GenBank/DDBJ whole genome shotgun (WGS) entry which is preliminary data.</text>
</comment>
<keyword evidence="3" id="KW-1185">Reference proteome</keyword>
<evidence type="ECO:0000313" key="2">
    <source>
        <dbReference type="EMBL" id="MFC3109406.1"/>
    </source>
</evidence>
<proteinExistence type="predicted"/>
<gene>
    <name evidence="2" type="ORF">ACFOFO_15795</name>
</gene>
<organism evidence="2 3">
    <name type="scientific">Undibacterium arcticum</name>
    <dbReference type="NCBI Taxonomy" id="1762892"/>
    <lineage>
        <taxon>Bacteria</taxon>
        <taxon>Pseudomonadati</taxon>
        <taxon>Pseudomonadota</taxon>
        <taxon>Betaproteobacteria</taxon>
        <taxon>Burkholderiales</taxon>
        <taxon>Oxalobacteraceae</taxon>
        <taxon>Undibacterium</taxon>
    </lineage>
</organism>
<dbReference type="Pfam" id="PF08867">
    <property type="entry name" value="FRG"/>
    <property type="match status" value="1"/>
</dbReference>